<dbReference type="EMBL" id="JAOWLA010000001">
    <property type="protein sequence ID" value="MCV2863178.1"/>
    <property type="molecule type" value="Genomic_DNA"/>
</dbReference>
<dbReference type="Proteomes" id="UP001652503">
    <property type="component" value="Unassembled WGS sequence"/>
</dbReference>
<keyword evidence="1" id="KW-0472">Membrane</keyword>
<sequence>MSFFSVLVAAAAGYALGAVWYMLLSRQWIAAAGVACDEAGKPLNRSATPFILSAIAMLLVAGMMRHVFGMTGIHGFGSGLVAGFGLGAFVAAPWIVINYAYAGRPRALTFIDGGYAVLGSAVIGAVLGLF</sequence>
<evidence type="ECO:0000313" key="2">
    <source>
        <dbReference type="EMBL" id="MCV2863178.1"/>
    </source>
</evidence>
<dbReference type="RefSeq" id="WP_263719596.1">
    <property type="nucleotide sequence ID" value="NZ_JAOWLA010000001.1"/>
</dbReference>
<protein>
    <submittedName>
        <fullName evidence="2">DUF1761 domain-containing protein</fullName>
    </submittedName>
</protein>
<dbReference type="Pfam" id="PF08570">
    <property type="entry name" value="DUF1761"/>
    <property type="match status" value="1"/>
</dbReference>
<evidence type="ECO:0000313" key="3">
    <source>
        <dbReference type="Proteomes" id="UP001652503"/>
    </source>
</evidence>
<evidence type="ECO:0000256" key="1">
    <source>
        <dbReference type="SAM" id="Phobius"/>
    </source>
</evidence>
<reference evidence="2 3" key="1">
    <citation type="submission" date="2022-10" db="EMBL/GenBank/DDBJ databases">
        <title>Defluviimonas sp. nov., isolated from ocean surface water.</title>
        <authorList>
            <person name="He W."/>
            <person name="Wang L."/>
            <person name="Zhang D.-F."/>
        </authorList>
    </citation>
    <scope>NUCLEOTIDE SEQUENCE [LARGE SCALE GENOMIC DNA]</scope>
    <source>
        <strain evidence="2 3">WL0075</strain>
    </source>
</reference>
<keyword evidence="1" id="KW-1133">Transmembrane helix</keyword>
<organism evidence="2 3">
    <name type="scientific">Albidovulum sediminicola</name>
    <dbReference type="NCBI Taxonomy" id="2984331"/>
    <lineage>
        <taxon>Bacteria</taxon>
        <taxon>Pseudomonadati</taxon>
        <taxon>Pseudomonadota</taxon>
        <taxon>Alphaproteobacteria</taxon>
        <taxon>Rhodobacterales</taxon>
        <taxon>Paracoccaceae</taxon>
        <taxon>Albidovulum</taxon>
    </lineage>
</organism>
<comment type="caution">
    <text evidence="2">The sequence shown here is derived from an EMBL/GenBank/DDBJ whole genome shotgun (WGS) entry which is preliminary data.</text>
</comment>
<name>A0ABT2YWE3_9RHOB</name>
<proteinExistence type="predicted"/>
<keyword evidence="3" id="KW-1185">Reference proteome</keyword>
<accession>A0ABT2YWE3</accession>
<dbReference type="InterPro" id="IPR013879">
    <property type="entry name" value="DUF1761"/>
</dbReference>
<feature type="transmembrane region" description="Helical" evidence="1">
    <location>
        <begin position="107"/>
        <end position="129"/>
    </location>
</feature>
<gene>
    <name evidence="2" type="ORF">OE647_00330</name>
</gene>
<feature type="transmembrane region" description="Helical" evidence="1">
    <location>
        <begin position="80"/>
        <end position="101"/>
    </location>
</feature>
<keyword evidence="1" id="KW-0812">Transmembrane</keyword>
<feature type="transmembrane region" description="Helical" evidence="1">
    <location>
        <begin position="50"/>
        <end position="68"/>
    </location>
</feature>